<proteinExistence type="predicted"/>
<name>A0A453AVX6_AEGTS</name>
<protein>
    <recommendedName>
        <fullName evidence="4">Protein SSUH2-like protein</fullName>
    </recommendedName>
</protein>
<dbReference type="Gramene" id="AET2Gv20274100.9">
    <property type="protein sequence ID" value="AET2Gv20274100.9"/>
    <property type="gene ID" value="AET2Gv20274100"/>
</dbReference>
<dbReference type="STRING" id="200361.A0A453AVX6"/>
<dbReference type="Proteomes" id="UP000015105">
    <property type="component" value="Chromosome 2D"/>
</dbReference>
<reference evidence="2" key="4">
    <citation type="submission" date="2019-03" db="UniProtKB">
        <authorList>
            <consortium name="EnsemblPlants"/>
        </authorList>
    </citation>
    <scope>IDENTIFICATION</scope>
</reference>
<dbReference type="PANTHER" id="PTHR48465:SF1">
    <property type="entry name" value="PROTEIN SSUH2 HOMOLOG"/>
    <property type="match status" value="1"/>
</dbReference>
<reference evidence="2" key="3">
    <citation type="journal article" date="2017" name="Nature">
        <title>Genome sequence of the progenitor of the wheat D genome Aegilops tauschii.</title>
        <authorList>
            <person name="Luo M.C."/>
            <person name="Gu Y.Q."/>
            <person name="Puiu D."/>
            <person name="Wang H."/>
            <person name="Twardziok S.O."/>
            <person name="Deal K.R."/>
            <person name="Huo N."/>
            <person name="Zhu T."/>
            <person name="Wang L."/>
            <person name="Wang Y."/>
            <person name="McGuire P.E."/>
            <person name="Liu S."/>
            <person name="Long H."/>
            <person name="Ramasamy R.K."/>
            <person name="Rodriguez J.C."/>
            <person name="Van S.L."/>
            <person name="Yuan L."/>
            <person name="Wang Z."/>
            <person name="Xia Z."/>
            <person name="Xiao L."/>
            <person name="Anderson O.D."/>
            <person name="Ouyang S."/>
            <person name="Liang Y."/>
            <person name="Zimin A.V."/>
            <person name="Pertea G."/>
            <person name="Qi P."/>
            <person name="Bennetzen J.L."/>
            <person name="Dai X."/>
            <person name="Dawson M.W."/>
            <person name="Muller H.G."/>
            <person name="Kugler K."/>
            <person name="Rivarola-Duarte L."/>
            <person name="Spannagl M."/>
            <person name="Mayer K.F.X."/>
            <person name="Lu F.H."/>
            <person name="Bevan M.W."/>
            <person name="Leroy P."/>
            <person name="Li P."/>
            <person name="You F.M."/>
            <person name="Sun Q."/>
            <person name="Liu Z."/>
            <person name="Lyons E."/>
            <person name="Wicker T."/>
            <person name="Salzberg S.L."/>
            <person name="Devos K.M."/>
            <person name="Dvorak J."/>
        </authorList>
    </citation>
    <scope>NUCLEOTIDE SEQUENCE [LARGE SCALE GENOMIC DNA]</scope>
    <source>
        <strain evidence="2">cv. AL8/78</strain>
    </source>
</reference>
<reference evidence="3" key="2">
    <citation type="journal article" date="2017" name="Nat. Plants">
        <title>The Aegilops tauschii genome reveals multiple impacts of transposons.</title>
        <authorList>
            <person name="Zhao G."/>
            <person name="Zou C."/>
            <person name="Li K."/>
            <person name="Wang K."/>
            <person name="Li T."/>
            <person name="Gao L."/>
            <person name="Zhang X."/>
            <person name="Wang H."/>
            <person name="Yang Z."/>
            <person name="Liu X."/>
            <person name="Jiang W."/>
            <person name="Mao L."/>
            <person name="Kong X."/>
            <person name="Jiao Y."/>
            <person name="Jia J."/>
        </authorList>
    </citation>
    <scope>NUCLEOTIDE SEQUENCE [LARGE SCALE GENOMIC DNA]</scope>
    <source>
        <strain evidence="3">cv. AL8/78</strain>
    </source>
</reference>
<evidence type="ECO:0008006" key="4">
    <source>
        <dbReference type="Google" id="ProtNLM"/>
    </source>
</evidence>
<evidence type="ECO:0000256" key="1">
    <source>
        <dbReference type="SAM" id="MobiDB-lite"/>
    </source>
</evidence>
<dbReference type="AlphaFoldDB" id="A0A453AVX6"/>
<dbReference type="PANTHER" id="PTHR48465">
    <property type="entry name" value="PROTEIN SSUH2 HOMOLOG"/>
    <property type="match status" value="1"/>
</dbReference>
<feature type="compositionally biased region" description="Polar residues" evidence="1">
    <location>
        <begin position="1"/>
        <end position="10"/>
    </location>
</feature>
<dbReference type="EnsemblPlants" id="AET2Gv20274100.9">
    <property type="protein sequence ID" value="AET2Gv20274100.9"/>
    <property type="gene ID" value="AET2Gv20274100"/>
</dbReference>
<feature type="region of interest" description="Disordered" evidence="1">
    <location>
        <begin position="1"/>
        <end position="42"/>
    </location>
</feature>
<accession>A0A453AVX6</accession>
<dbReference type="SUPFAM" id="SSF57938">
    <property type="entry name" value="DnaJ/Hsp40 cysteine-rich domain"/>
    <property type="match status" value="1"/>
</dbReference>
<organism evidence="2 3">
    <name type="scientific">Aegilops tauschii subsp. strangulata</name>
    <name type="common">Goatgrass</name>
    <dbReference type="NCBI Taxonomy" id="200361"/>
    <lineage>
        <taxon>Eukaryota</taxon>
        <taxon>Viridiplantae</taxon>
        <taxon>Streptophyta</taxon>
        <taxon>Embryophyta</taxon>
        <taxon>Tracheophyta</taxon>
        <taxon>Spermatophyta</taxon>
        <taxon>Magnoliopsida</taxon>
        <taxon>Liliopsida</taxon>
        <taxon>Poales</taxon>
        <taxon>Poaceae</taxon>
        <taxon>BOP clade</taxon>
        <taxon>Pooideae</taxon>
        <taxon>Triticodae</taxon>
        <taxon>Triticeae</taxon>
        <taxon>Triticinae</taxon>
        <taxon>Aegilops</taxon>
    </lineage>
</organism>
<dbReference type="InterPro" id="IPR036410">
    <property type="entry name" value="HSP_DnaJ_Cys-rich_dom_sf"/>
</dbReference>
<dbReference type="InterPro" id="IPR052789">
    <property type="entry name" value="SSUH2_homolog"/>
</dbReference>
<sequence length="513" mass="56436">MTIPAISSRSRPIPLRGSSRIGGTDDHGGGARGRRGGGRAAAPSSPTFVARFLLHSPSNQLTHTSDPPLCDLIPYYGVDFVSAAEHQQQYRHLGRSSSSTLRDGGGGWAEVSATEVKSAASFSPNYYPPAPSPHHDAVYPPSIHNAVLSQSPSTAATPPHTHGLAIVPQGPYPYGGDYQPSQGVRRDVLDEVEVRQMLIEHVGHRCCWGSRPARTWKITSIKDCCDVYVGTLETFIEQRDTIFEREPYHGGEVDGRDKGPVLGVWELDLRSEFPPLFVPEKEVRFKIPHSEFTEKCSDCEGRGKVPCPTCNPGRQYGFYMANQMTQCSVCDGRGSLAQQDESDKVCWMCNGQGVLPCTECGSRGLVTCRTCNGCGSLLTQSIARVRWETLTARKVSATAETATVPDEVFHRAQGVQLCNIQAYQCTPAFFADSYPLNQLSSEVVASRLPVPPSAIVISERHIISVVPVTRVTMSHRKRSFIFYVVGYGRDVFVRNYPSRFCWGLCRCFEWLGN</sequence>
<evidence type="ECO:0000313" key="3">
    <source>
        <dbReference type="Proteomes" id="UP000015105"/>
    </source>
</evidence>
<evidence type="ECO:0000313" key="2">
    <source>
        <dbReference type="EnsemblPlants" id="AET2Gv20274100.9"/>
    </source>
</evidence>
<keyword evidence="3" id="KW-1185">Reference proteome</keyword>
<reference evidence="2" key="5">
    <citation type="journal article" date="2021" name="G3 (Bethesda)">
        <title>Aegilops tauschii genome assembly Aet v5.0 features greater sequence contiguity and improved annotation.</title>
        <authorList>
            <person name="Wang L."/>
            <person name="Zhu T."/>
            <person name="Rodriguez J.C."/>
            <person name="Deal K.R."/>
            <person name="Dubcovsky J."/>
            <person name="McGuire P.E."/>
            <person name="Lux T."/>
            <person name="Spannagl M."/>
            <person name="Mayer K.F.X."/>
            <person name="Baldrich P."/>
            <person name="Meyers B.C."/>
            <person name="Huo N."/>
            <person name="Gu Y.Q."/>
            <person name="Zhou H."/>
            <person name="Devos K.M."/>
            <person name="Bennetzen J.L."/>
            <person name="Unver T."/>
            <person name="Budak H."/>
            <person name="Gulick P.J."/>
            <person name="Galiba G."/>
            <person name="Kalapos B."/>
            <person name="Nelson D.R."/>
            <person name="Li P."/>
            <person name="You F.M."/>
            <person name="Luo M.C."/>
            <person name="Dvorak J."/>
        </authorList>
    </citation>
    <scope>NUCLEOTIDE SEQUENCE [LARGE SCALE GENOMIC DNA]</scope>
    <source>
        <strain evidence="2">cv. AL8/78</strain>
    </source>
</reference>
<reference evidence="3" key="1">
    <citation type="journal article" date="2014" name="Science">
        <title>Ancient hybridizations among the ancestral genomes of bread wheat.</title>
        <authorList>
            <consortium name="International Wheat Genome Sequencing Consortium,"/>
            <person name="Marcussen T."/>
            <person name="Sandve S.R."/>
            <person name="Heier L."/>
            <person name="Spannagl M."/>
            <person name="Pfeifer M."/>
            <person name="Jakobsen K.S."/>
            <person name="Wulff B.B."/>
            <person name="Steuernagel B."/>
            <person name="Mayer K.F."/>
            <person name="Olsen O.A."/>
        </authorList>
    </citation>
    <scope>NUCLEOTIDE SEQUENCE [LARGE SCALE GENOMIC DNA]</scope>
    <source>
        <strain evidence="3">cv. AL8/78</strain>
    </source>
</reference>